<feature type="transmembrane region" description="Helical" evidence="8">
    <location>
        <begin position="503"/>
        <end position="519"/>
    </location>
</feature>
<name>A0ABW9A808_9BURK</name>
<feature type="transmembrane region" description="Helical" evidence="8">
    <location>
        <begin position="134"/>
        <end position="152"/>
    </location>
</feature>
<reference evidence="9 10" key="1">
    <citation type="journal article" date="2024" name="Chem. Sci.">
        <title>Discovery of megapolipeptins by genome mining of a Burkholderiales bacteria collection.</title>
        <authorList>
            <person name="Paulo B.S."/>
            <person name="Recchia M.J.J."/>
            <person name="Lee S."/>
            <person name="Fergusson C.H."/>
            <person name="Romanowski S.B."/>
            <person name="Hernandez A."/>
            <person name="Krull N."/>
            <person name="Liu D.Y."/>
            <person name="Cavanagh H."/>
            <person name="Bos A."/>
            <person name="Gray C.A."/>
            <person name="Murphy B.T."/>
            <person name="Linington R.G."/>
            <person name="Eustaquio A.S."/>
        </authorList>
    </citation>
    <scope>NUCLEOTIDE SEQUENCE [LARGE SCALE GENOMIC DNA]</scope>
    <source>
        <strain evidence="9 10">RL21-008-BIB-A</strain>
    </source>
</reference>
<keyword evidence="10" id="KW-1185">Reference proteome</keyword>
<keyword evidence="3" id="KW-1003">Cell membrane</keyword>
<feature type="transmembrane region" description="Helical" evidence="8">
    <location>
        <begin position="35"/>
        <end position="55"/>
    </location>
</feature>
<gene>
    <name evidence="9" type="ORF">PQR62_11955</name>
</gene>
<evidence type="ECO:0000256" key="8">
    <source>
        <dbReference type="SAM" id="Phobius"/>
    </source>
</evidence>
<dbReference type="Pfam" id="PF04632">
    <property type="entry name" value="FUSC"/>
    <property type="match status" value="1"/>
</dbReference>
<feature type="transmembrane region" description="Helical" evidence="8">
    <location>
        <begin position="109"/>
        <end position="127"/>
    </location>
</feature>
<organism evidence="9 10">
    <name type="scientific">Herbaspirillum lusitanum</name>
    <dbReference type="NCBI Taxonomy" id="213312"/>
    <lineage>
        <taxon>Bacteria</taxon>
        <taxon>Pseudomonadati</taxon>
        <taxon>Pseudomonadota</taxon>
        <taxon>Betaproteobacteria</taxon>
        <taxon>Burkholderiales</taxon>
        <taxon>Oxalobacteraceae</taxon>
        <taxon>Herbaspirillum</taxon>
    </lineage>
</organism>
<comment type="subcellular location">
    <subcellularLocation>
        <location evidence="1">Cell membrane</location>
        <topology evidence="1">Multi-pass membrane protein</topology>
    </subcellularLocation>
</comment>
<evidence type="ECO:0000256" key="4">
    <source>
        <dbReference type="ARBA" id="ARBA00022692"/>
    </source>
</evidence>
<evidence type="ECO:0000256" key="3">
    <source>
        <dbReference type="ARBA" id="ARBA00022475"/>
    </source>
</evidence>
<dbReference type="RefSeq" id="WP_408158130.1">
    <property type="nucleotide sequence ID" value="NZ_JAQQFM010000005.1"/>
</dbReference>
<dbReference type="Proteomes" id="UP001629246">
    <property type="component" value="Unassembled WGS sequence"/>
</dbReference>
<feature type="compositionally biased region" description="Polar residues" evidence="7">
    <location>
        <begin position="732"/>
        <end position="748"/>
    </location>
</feature>
<dbReference type="InterPro" id="IPR006726">
    <property type="entry name" value="PHBA_efflux_AaeB/fusaric-R"/>
</dbReference>
<evidence type="ECO:0000256" key="6">
    <source>
        <dbReference type="ARBA" id="ARBA00023136"/>
    </source>
</evidence>
<evidence type="ECO:0000313" key="10">
    <source>
        <dbReference type="Proteomes" id="UP001629246"/>
    </source>
</evidence>
<comment type="caution">
    <text evidence="9">The sequence shown here is derived from an EMBL/GenBank/DDBJ whole genome shotgun (WGS) entry which is preliminary data.</text>
</comment>
<sequence length="748" mass="81474">MSTPATSVQASPSPSPGRQLREAASEWWQTDFPNWIYVFKMVFAGLLALGIGYALNLDSPRSALITVFIVMQPQSGMILAKSFYRVVGTLIGSVVVVLFVGLFAQTPELFLLASACWIGLCTVGSAHNRNFRSYGFVLSGYTVALIGLPAALNPATTFTSVMTRVTEITVGIVCVGVVSALVFPQASSPGLVRIIRSRFTAFVDLIGSTLGGTSDRKQLEATNARFVGDIIGLEALRSSAIFEDPEVRLRSGRLTRMNSEFMALSTRVHALHQLMNRLHTSSNASAQRVIDMISPYFREVQPLLTRSGGEPVMGALDAADAALKLDAYKQELPRRVRATRTENAQLLDDEAILDFDTASELLYRVIDELHAYTLTYASLVQRRHEREQWEHNYAPKTSMVTASIAGARAAITLIGLSTFWILSGWPSGSVAALNAAAFCAITSAAPDPAKATRTVTMGVVVAMVLGYVYTFHILPRLDGFWMLAAALTPVLMMAVLLTTKPKLAGYGLGICIFFPFLAVPDNLVHFDAAGYINEAIALIVSLVVTTIAFMLLLPPTTNWTVRHLEKQLRKQVVQACFGKLAHLALQFESGTRDLMHQITVLTSSRPGLRQNAFGWMFATLEIGHAVIELRTELQAIRSGNPGLLPPPAYAALDRLRETLPELFNHPNPATRAAVLSANDGAIAEVQQAIGPHYRERSERHRLQRTLSYLHFIRTALLDPYSPLQPAPKDGQDSNSNITSGTNGASHAA</sequence>
<evidence type="ECO:0000256" key="5">
    <source>
        <dbReference type="ARBA" id="ARBA00022989"/>
    </source>
</evidence>
<evidence type="ECO:0000313" key="9">
    <source>
        <dbReference type="EMBL" id="MFL9924981.1"/>
    </source>
</evidence>
<protein>
    <submittedName>
        <fullName evidence="9">FUSC family protein</fullName>
    </submittedName>
</protein>
<evidence type="ECO:0000256" key="7">
    <source>
        <dbReference type="SAM" id="MobiDB-lite"/>
    </source>
</evidence>
<feature type="transmembrane region" description="Helical" evidence="8">
    <location>
        <begin position="457"/>
        <end position="474"/>
    </location>
</feature>
<keyword evidence="5 8" id="KW-1133">Transmembrane helix</keyword>
<feature type="transmembrane region" description="Helical" evidence="8">
    <location>
        <begin position="480"/>
        <end position="498"/>
    </location>
</feature>
<dbReference type="PANTHER" id="PTHR30509">
    <property type="entry name" value="P-HYDROXYBENZOIC ACID EFFLUX PUMP SUBUNIT-RELATED"/>
    <property type="match status" value="1"/>
</dbReference>
<keyword evidence="4 8" id="KW-0812">Transmembrane</keyword>
<feature type="region of interest" description="Disordered" evidence="7">
    <location>
        <begin position="722"/>
        <end position="748"/>
    </location>
</feature>
<evidence type="ECO:0000256" key="1">
    <source>
        <dbReference type="ARBA" id="ARBA00004651"/>
    </source>
</evidence>
<keyword evidence="6 8" id="KW-0472">Membrane</keyword>
<feature type="transmembrane region" description="Helical" evidence="8">
    <location>
        <begin position="164"/>
        <end position="183"/>
    </location>
</feature>
<feature type="transmembrane region" description="Helical" evidence="8">
    <location>
        <begin position="531"/>
        <end position="553"/>
    </location>
</feature>
<keyword evidence="2" id="KW-0813">Transport</keyword>
<proteinExistence type="predicted"/>
<feature type="transmembrane region" description="Helical" evidence="8">
    <location>
        <begin position="83"/>
        <end position="103"/>
    </location>
</feature>
<dbReference type="PANTHER" id="PTHR30509:SF9">
    <property type="entry name" value="MULTIDRUG RESISTANCE PROTEIN MDTO"/>
    <property type="match status" value="1"/>
</dbReference>
<accession>A0ABW9A808</accession>
<dbReference type="EMBL" id="JAQQFM010000005">
    <property type="protein sequence ID" value="MFL9924981.1"/>
    <property type="molecule type" value="Genomic_DNA"/>
</dbReference>
<evidence type="ECO:0000256" key="2">
    <source>
        <dbReference type="ARBA" id="ARBA00022448"/>
    </source>
</evidence>